<organism evidence="1">
    <name type="scientific">viral metagenome</name>
    <dbReference type="NCBI Taxonomy" id="1070528"/>
    <lineage>
        <taxon>unclassified sequences</taxon>
        <taxon>metagenomes</taxon>
        <taxon>organismal metagenomes</taxon>
    </lineage>
</organism>
<proteinExistence type="predicted"/>
<protein>
    <submittedName>
        <fullName evidence="1">Uncharacterized protein</fullName>
    </submittedName>
</protein>
<sequence>MDYMKYIVSFGMLLAIGVLYEKYKLGLINDEDKRNYEMVKKYLINDSSLAKSKLPIIWIHLKYEYNTRWWPSFNSRGTYELNQPYLFLTIKSIIDKCGGDFNICLIDDSSFENIIPGWHVDMEKVADPIKSKLRELAMARLLKHYGGLIVPPSFVCTKNLAPMYYSMTCQGKPVIGELLDRNSTSEYVDYYPSSRFMGCGKECALMDEYISYLEKMISEDYTAESVFLGSQDRWLYSKVQEGRINLIPAGALGVEDSEGKAVTIERLMGNSYVDFVPTTLGIMLPRCEILKRTKFEWFARLSVKQALDCDNIAGKLLLTCR</sequence>
<evidence type="ECO:0000313" key="1">
    <source>
        <dbReference type="EMBL" id="QHT06521.1"/>
    </source>
</evidence>
<dbReference type="AlphaFoldDB" id="A0A6C0CPW0"/>
<reference evidence="1" key="1">
    <citation type="journal article" date="2020" name="Nature">
        <title>Giant virus diversity and host interactions through global metagenomics.</title>
        <authorList>
            <person name="Schulz F."/>
            <person name="Roux S."/>
            <person name="Paez-Espino D."/>
            <person name="Jungbluth S."/>
            <person name="Walsh D.A."/>
            <person name="Denef V.J."/>
            <person name="McMahon K.D."/>
            <person name="Konstantinidis K.T."/>
            <person name="Eloe-Fadrosh E.A."/>
            <person name="Kyrpides N.C."/>
            <person name="Woyke T."/>
        </authorList>
    </citation>
    <scope>NUCLEOTIDE SEQUENCE</scope>
    <source>
        <strain evidence="1">GVMAG-M-3300021425-30</strain>
    </source>
</reference>
<name>A0A6C0CPW0_9ZZZZ</name>
<dbReference type="EMBL" id="MN739469">
    <property type="protein sequence ID" value="QHT06521.1"/>
    <property type="molecule type" value="Genomic_DNA"/>
</dbReference>
<accession>A0A6C0CPW0</accession>